<keyword evidence="3" id="KW-1185">Reference proteome</keyword>
<feature type="region of interest" description="Disordered" evidence="1">
    <location>
        <begin position="21"/>
        <end position="59"/>
    </location>
</feature>
<reference evidence="2 3" key="1">
    <citation type="submission" date="2024-05" db="EMBL/GenBank/DDBJ databases">
        <title>Genome sequencing and assembly of Indian major carp, Cirrhinus mrigala (Hamilton, 1822).</title>
        <authorList>
            <person name="Mohindra V."/>
            <person name="Chowdhury L.M."/>
            <person name="Lal K."/>
            <person name="Jena J.K."/>
        </authorList>
    </citation>
    <scope>NUCLEOTIDE SEQUENCE [LARGE SCALE GENOMIC DNA]</scope>
    <source>
        <strain evidence="2">CM1030</strain>
        <tissue evidence="2">Blood</tissue>
    </source>
</reference>
<evidence type="ECO:0000256" key="1">
    <source>
        <dbReference type="SAM" id="MobiDB-lite"/>
    </source>
</evidence>
<feature type="non-terminal residue" evidence="2">
    <location>
        <position position="59"/>
    </location>
</feature>
<accession>A0ABD0N2R5</accession>
<feature type="compositionally biased region" description="Basic residues" evidence="1">
    <location>
        <begin position="50"/>
        <end position="59"/>
    </location>
</feature>
<dbReference type="Proteomes" id="UP001529510">
    <property type="component" value="Unassembled WGS sequence"/>
</dbReference>
<comment type="caution">
    <text evidence="2">The sequence shown here is derived from an EMBL/GenBank/DDBJ whole genome shotgun (WGS) entry which is preliminary data.</text>
</comment>
<name>A0ABD0N2R5_CIRMR</name>
<organism evidence="2 3">
    <name type="scientific">Cirrhinus mrigala</name>
    <name type="common">Mrigala</name>
    <dbReference type="NCBI Taxonomy" id="683832"/>
    <lineage>
        <taxon>Eukaryota</taxon>
        <taxon>Metazoa</taxon>
        <taxon>Chordata</taxon>
        <taxon>Craniata</taxon>
        <taxon>Vertebrata</taxon>
        <taxon>Euteleostomi</taxon>
        <taxon>Actinopterygii</taxon>
        <taxon>Neopterygii</taxon>
        <taxon>Teleostei</taxon>
        <taxon>Ostariophysi</taxon>
        <taxon>Cypriniformes</taxon>
        <taxon>Cyprinidae</taxon>
        <taxon>Labeoninae</taxon>
        <taxon>Labeonini</taxon>
        <taxon>Cirrhinus</taxon>
    </lineage>
</organism>
<evidence type="ECO:0000313" key="3">
    <source>
        <dbReference type="Proteomes" id="UP001529510"/>
    </source>
</evidence>
<evidence type="ECO:0000313" key="2">
    <source>
        <dbReference type="EMBL" id="KAL0156454.1"/>
    </source>
</evidence>
<gene>
    <name evidence="2" type="ORF">M9458_047700</name>
</gene>
<feature type="non-terminal residue" evidence="2">
    <location>
        <position position="1"/>
    </location>
</feature>
<dbReference type="AlphaFoldDB" id="A0ABD0N2R5"/>
<dbReference type="EMBL" id="JAMKFB020000024">
    <property type="protein sequence ID" value="KAL0156454.1"/>
    <property type="molecule type" value="Genomic_DNA"/>
</dbReference>
<sequence>VQCSTKPGLHCDRRLLHWPKSPALPQKHRGAPELGWPVASNGPPSEGKARGHARGSQRK</sequence>
<protein>
    <submittedName>
        <fullName evidence="2">Uncharacterized protein</fullName>
    </submittedName>
</protein>
<proteinExistence type="predicted"/>